<dbReference type="Proteomes" id="UP000320390">
    <property type="component" value="Chromosome"/>
</dbReference>
<keyword evidence="2" id="KW-0812">Transmembrane</keyword>
<dbReference type="AlphaFoldDB" id="A0A518F014"/>
<keyword evidence="2" id="KW-1133">Transmembrane helix</keyword>
<feature type="region of interest" description="Disordered" evidence="1">
    <location>
        <begin position="50"/>
        <end position="96"/>
    </location>
</feature>
<evidence type="ECO:0000256" key="2">
    <source>
        <dbReference type="SAM" id="Phobius"/>
    </source>
</evidence>
<keyword evidence="2" id="KW-0472">Membrane</keyword>
<protein>
    <submittedName>
        <fullName evidence="3">Uncharacterized protein</fullName>
    </submittedName>
</protein>
<gene>
    <name evidence="3" type="ORF">Poly30_52350</name>
</gene>
<reference evidence="3 4" key="1">
    <citation type="submission" date="2019-02" db="EMBL/GenBank/DDBJ databases">
        <title>Deep-cultivation of Planctomycetes and their phenomic and genomic characterization uncovers novel biology.</title>
        <authorList>
            <person name="Wiegand S."/>
            <person name="Jogler M."/>
            <person name="Boedeker C."/>
            <person name="Pinto D."/>
            <person name="Vollmers J."/>
            <person name="Rivas-Marin E."/>
            <person name="Kohn T."/>
            <person name="Peeters S.H."/>
            <person name="Heuer A."/>
            <person name="Rast P."/>
            <person name="Oberbeckmann S."/>
            <person name="Bunk B."/>
            <person name="Jeske O."/>
            <person name="Meyerdierks A."/>
            <person name="Storesund J.E."/>
            <person name="Kallscheuer N."/>
            <person name="Luecker S."/>
            <person name="Lage O.M."/>
            <person name="Pohl T."/>
            <person name="Merkel B.J."/>
            <person name="Hornburger P."/>
            <person name="Mueller R.-W."/>
            <person name="Bruemmer F."/>
            <person name="Labrenz M."/>
            <person name="Spormann A.M."/>
            <person name="Op den Camp H."/>
            <person name="Overmann J."/>
            <person name="Amann R."/>
            <person name="Jetten M.S.M."/>
            <person name="Mascher T."/>
            <person name="Medema M.H."/>
            <person name="Devos D.P."/>
            <person name="Kaster A.-K."/>
            <person name="Ovreas L."/>
            <person name="Rohde M."/>
            <person name="Galperin M.Y."/>
            <person name="Jogler C."/>
        </authorList>
    </citation>
    <scope>NUCLEOTIDE SEQUENCE [LARGE SCALE GENOMIC DNA]</scope>
    <source>
        <strain evidence="3 4">Poly30</strain>
    </source>
</reference>
<sequence>MKGRRGSFIRLWQDPTALKSSARIPILLAVVLGLSLIVFGLLRTASEGAIPATESSGDSVRAGDSSGRDFGPAAPDARIPPMASRGSATDSEPLPDEADETFLQAKILYVADRKPAAEARVGLWRAQSGAGPSYRPARRLTELSTDADGLVRFIVPPGVPLELLARSEDQGPPARLEVGILARGETRAVQLSLERPPAPLGFRVFDAASGEPITGAAIRSVTFDQSHLGLEDFPGTTRLIQRTDGSGEVELPGEARDTRWLLVDAAGYSPVALDATALEGRTTAEVGLMTAASLTVEVVDASGAVLRDIEVTLQADLGGYRTTFTAITNRLGETTFRQLPVHTPLVPSAGAVEEIPGLFDAITLTPGETRTLRLELAIQ</sequence>
<feature type="transmembrane region" description="Helical" evidence="2">
    <location>
        <begin position="21"/>
        <end position="42"/>
    </location>
</feature>
<evidence type="ECO:0000313" key="3">
    <source>
        <dbReference type="EMBL" id="QDV09677.1"/>
    </source>
</evidence>
<accession>A0A518F014</accession>
<evidence type="ECO:0000313" key="4">
    <source>
        <dbReference type="Proteomes" id="UP000320390"/>
    </source>
</evidence>
<keyword evidence="4" id="KW-1185">Reference proteome</keyword>
<organism evidence="3 4">
    <name type="scientific">Saltatorellus ferox</name>
    <dbReference type="NCBI Taxonomy" id="2528018"/>
    <lineage>
        <taxon>Bacteria</taxon>
        <taxon>Pseudomonadati</taxon>
        <taxon>Planctomycetota</taxon>
        <taxon>Planctomycetia</taxon>
        <taxon>Planctomycetia incertae sedis</taxon>
        <taxon>Saltatorellus</taxon>
    </lineage>
</organism>
<name>A0A518F014_9BACT</name>
<dbReference type="EMBL" id="CP036434">
    <property type="protein sequence ID" value="QDV09677.1"/>
    <property type="molecule type" value="Genomic_DNA"/>
</dbReference>
<proteinExistence type="predicted"/>
<evidence type="ECO:0000256" key="1">
    <source>
        <dbReference type="SAM" id="MobiDB-lite"/>
    </source>
</evidence>